<organism evidence="3 4">
    <name type="scientific">Micromonospora echinospora</name>
    <name type="common">Micromonospora purpurea</name>
    <dbReference type="NCBI Taxonomy" id="1877"/>
    <lineage>
        <taxon>Bacteria</taxon>
        <taxon>Bacillati</taxon>
        <taxon>Actinomycetota</taxon>
        <taxon>Actinomycetes</taxon>
        <taxon>Micromonosporales</taxon>
        <taxon>Micromonosporaceae</taxon>
        <taxon>Micromonospora</taxon>
    </lineage>
</organism>
<sequence>MSPLTITSKGRSVTVTRETVPVGFYLTPRPAFVITTPSGFRATLPECYCQLDDQPERTPCNRPAGHAVPGPTRNRDEHYRTHCHSWHPGSAERFARDVLAASARPATRKPSASKPAKSDLSPGTRVTWAHIAPDGTEVKRAGVVWANAPRCNGSETVWVTPDTPDPADVYPAAVPVVRARKGSRIYVGRTWSSEWSPCGGRQIEPGELFSETGLNTDTAKVAQVAARHAATLRAQRHDLAA</sequence>
<feature type="region of interest" description="Disordered" evidence="1">
    <location>
        <begin position="103"/>
        <end position="122"/>
    </location>
</feature>
<dbReference type="RefSeq" id="WP_088979783.1">
    <property type="nucleotide sequence ID" value="NZ_LT607413.1"/>
</dbReference>
<evidence type="ECO:0000313" key="2">
    <source>
        <dbReference type="EMBL" id="SCE66641.1"/>
    </source>
</evidence>
<protein>
    <submittedName>
        <fullName evidence="3">Uncharacterized protein</fullName>
    </submittedName>
</protein>
<keyword evidence="4" id="KW-1185">Reference proteome</keyword>
<dbReference type="AlphaFoldDB" id="A0A1C5ABJ0"/>
<accession>A0A1C5ABJ0</accession>
<evidence type="ECO:0000313" key="3">
    <source>
        <dbReference type="EMBL" id="SCF42583.1"/>
    </source>
</evidence>
<evidence type="ECO:0000313" key="4">
    <source>
        <dbReference type="Proteomes" id="UP000198253"/>
    </source>
</evidence>
<reference evidence="4" key="1">
    <citation type="submission" date="2016-06" db="EMBL/GenBank/DDBJ databases">
        <authorList>
            <person name="Varghese N."/>
            <person name="Submissions Spin"/>
        </authorList>
    </citation>
    <scope>NUCLEOTIDE SEQUENCE [LARGE SCALE GENOMIC DNA]</scope>
    <source>
        <strain evidence="4">DSM 43816</strain>
    </source>
</reference>
<name>A0A1C5ABJ0_MICEC</name>
<dbReference type="EMBL" id="LT607413">
    <property type="protein sequence ID" value="SCF42583.1"/>
    <property type="molecule type" value="Genomic_DNA"/>
</dbReference>
<dbReference type="OrthoDB" id="10007554at2"/>
<reference evidence="3" key="2">
    <citation type="submission" date="2016-06" db="EMBL/GenBank/DDBJ databases">
        <authorList>
            <person name="Kjaerup R.B."/>
            <person name="Dalgaard T.S."/>
            <person name="Juul-Madsen H.R."/>
        </authorList>
    </citation>
    <scope>NUCLEOTIDE SEQUENCE [LARGE SCALE GENOMIC DNA]</scope>
    <source>
        <strain evidence="3">DSM 43816</strain>
    </source>
</reference>
<proteinExistence type="predicted"/>
<evidence type="ECO:0000256" key="1">
    <source>
        <dbReference type="SAM" id="MobiDB-lite"/>
    </source>
</evidence>
<dbReference type="Proteomes" id="UP000198253">
    <property type="component" value="Chromosome I"/>
</dbReference>
<gene>
    <name evidence="2" type="ORF">GA0070618_0012</name>
    <name evidence="3" type="ORF">GA0070618_6682</name>
</gene>
<dbReference type="EMBL" id="LT607413">
    <property type="protein sequence ID" value="SCE66641.1"/>
    <property type="molecule type" value="Genomic_DNA"/>
</dbReference>